<proteinExistence type="predicted"/>
<dbReference type="Proteomes" id="UP000504615">
    <property type="component" value="Unplaced"/>
</dbReference>
<dbReference type="EC" id="3.2.1.17" evidence="2"/>
<keyword evidence="9" id="KW-1185">Reference proteome</keyword>
<evidence type="ECO:0000256" key="1">
    <source>
        <dbReference type="ARBA" id="ARBA00000632"/>
    </source>
</evidence>
<dbReference type="Gene3D" id="1.10.530.10">
    <property type="match status" value="1"/>
</dbReference>
<feature type="signal peptide" evidence="8">
    <location>
        <begin position="1"/>
        <end position="22"/>
    </location>
</feature>
<evidence type="ECO:0000256" key="7">
    <source>
        <dbReference type="PIRSR" id="PIRSR608597-3"/>
    </source>
</evidence>
<reference evidence="10" key="1">
    <citation type="submission" date="2025-08" db="UniProtKB">
        <authorList>
            <consortium name="RefSeq"/>
        </authorList>
    </citation>
    <scope>IDENTIFICATION</scope>
</reference>
<comment type="catalytic activity">
    <reaction evidence="1">
        <text>Hydrolysis of (1-&gt;4)-beta-linkages between N-acetylmuramic acid and N-acetyl-D-glucosamine residues in a peptidoglycan and between N-acetyl-D-glucosamine residues in chitodextrins.</text>
        <dbReference type="EC" id="3.2.1.17"/>
    </reaction>
</comment>
<feature type="disulfide bond" evidence="7">
    <location>
        <begin position="85"/>
        <end position="91"/>
    </location>
</feature>
<protein>
    <recommendedName>
        <fullName evidence="2">lysozyme</fullName>
        <ecNumber evidence="2">3.2.1.17</ecNumber>
    </recommendedName>
</protein>
<dbReference type="KEGG" id="pbar:105422366"/>
<dbReference type="FunFam" id="1.10.530.10:FF:000019">
    <property type="entry name" value="lysozyme"/>
    <property type="match status" value="1"/>
</dbReference>
<dbReference type="InterPro" id="IPR023346">
    <property type="entry name" value="Lysozyme-like_dom_sf"/>
</dbReference>
<dbReference type="PANTHER" id="PTHR11195:SF22">
    <property type="entry name" value="LYSOZYME"/>
    <property type="match status" value="1"/>
</dbReference>
<keyword evidence="6" id="KW-0326">Glycosidase</keyword>
<evidence type="ECO:0000313" key="10">
    <source>
        <dbReference type="RefSeq" id="XP_011630017.1"/>
    </source>
</evidence>
<name>A0A6I9VR30_9HYME</name>
<evidence type="ECO:0000256" key="2">
    <source>
        <dbReference type="ARBA" id="ARBA00012732"/>
    </source>
</evidence>
<dbReference type="InterPro" id="IPR008597">
    <property type="entry name" value="Invert_lysozyme"/>
</dbReference>
<feature type="chain" id="PRO_5026873279" description="lysozyme" evidence="8">
    <location>
        <begin position="23"/>
        <end position="151"/>
    </location>
</feature>
<dbReference type="RefSeq" id="XP_011630017.1">
    <property type="nucleotide sequence ID" value="XM_011631715.2"/>
</dbReference>
<keyword evidence="7" id="KW-1015">Disulfide bond</keyword>
<dbReference type="GO" id="GO:0042742">
    <property type="term" value="P:defense response to bacterium"/>
    <property type="evidence" value="ECO:0007669"/>
    <property type="project" value="UniProtKB-KW"/>
</dbReference>
<keyword evidence="5" id="KW-0378">Hydrolase</keyword>
<dbReference type="AlphaFoldDB" id="A0A6I9VR30"/>
<keyword evidence="3" id="KW-0929">Antimicrobial</keyword>
<evidence type="ECO:0000256" key="6">
    <source>
        <dbReference type="ARBA" id="ARBA00023295"/>
    </source>
</evidence>
<accession>A0A6I9VR30</accession>
<dbReference type="PANTHER" id="PTHR11195">
    <property type="entry name" value="DESTABILASE-RELATED"/>
    <property type="match status" value="1"/>
</dbReference>
<dbReference type="GeneID" id="105422366"/>
<dbReference type="Pfam" id="PF05497">
    <property type="entry name" value="Destabilase"/>
    <property type="match status" value="1"/>
</dbReference>
<dbReference type="OrthoDB" id="6337871at2759"/>
<evidence type="ECO:0000256" key="5">
    <source>
        <dbReference type="ARBA" id="ARBA00022801"/>
    </source>
</evidence>
<sequence>MFVRISWIVATIIALFCVYTYAQNQPVSRTCLGCICEASSGCNTTIGCRGNGVCGPFGITWAYWSDSGKPTLNGETNTNDAYARCVNDVYCAARAVQGYMAKFSHDCTGNGVVDCEDYLRIHQLGANGCTGQLNSKFENRFKLCLRTFQRQ</sequence>
<evidence type="ECO:0000313" key="9">
    <source>
        <dbReference type="Proteomes" id="UP000504615"/>
    </source>
</evidence>
<evidence type="ECO:0000256" key="3">
    <source>
        <dbReference type="ARBA" id="ARBA00022529"/>
    </source>
</evidence>
<feature type="disulfide bond" evidence="7">
    <location>
        <begin position="31"/>
        <end position="115"/>
    </location>
</feature>
<organism evidence="9 10">
    <name type="scientific">Pogonomyrmex barbatus</name>
    <name type="common">red harvester ant</name>
    <dbReference type="NCBI Taxonomy" id="144034"/>
    <lineage>
        <taxon>Eukaryota</taxon>
        <taxon>Metazoa</taxon>
        <taxon>Ecdysozoa</taxon>
        <taxon>Arthropoda</taxon>
        <taxon>Hexapoda</taxon>
        <taxon>Insecta</taxon>
        <taxon>Pterygota</taxon>
        <taxon>Neoptera</taxon>
        <taxon>Endopterygota</taxon>
        <taxon>Hymenoptera</taxon>
        <taxon>Apocrita</taxon>
        <taxon>Aculeata</taxon>
        <taxon>Formicoidea</taxon>
        <taxon>Formicidae</taxon>
        <taxon>Myrmicinae</taxon>
        <taxon>Pogonomyrmex</taxon>
    </lineage>
</organism>
<evidence type="ECO:0000256" key="8">
    <source>
        <dbReference type="SAM" id="SignalP"/>
    </source>
</evidence>
<keyword evidence="8" id="KW-0732">Signal</keyword>
<dbReference type="PROSITE" id="PS51909">
    <property type="entry name" value="LYSOZYME_I"/>
    <property type="match status" value="1"/>
</dbReference>
<keyword evidence="4" id="KW-0081">Bacteriolytic enzyme</keyword>
<dbReference type="GO" id="GO:0003796">
    <property type="term" value="F:lysozyme activity"/>
    <property type="evidence" value="ECO:0007669"/>
    <property type="project" value="UniProtKB-EC"/>
</dbReference>
<dbReference type="SUPFAM" id="SSF53955">
    <property type="entry name" value="Lysozyme-like"/>
    <property type="match status" value="1"/>
</dbReference>
<evidence type="ECO:0000256" key="4">
    <source>
        <dbReference type="ARBA" id="ARBA00022638"/>
    </source>
</evidence>
<dbReference type="CDD" id="cd16890">
    <property type="entry name" value="lyz_i"/>
    <property type="match status" value="1"/>
</dbReference>
<feature type="disulfide bond" evidence="7">
    <location>
        <begin position="36"/>
        <end position="42"/>
    </location>
</feature>
<gene>
    <name evidence="10" type="primary">LOC105422366</name>
</gene>
<dbReference type="GO" id="GO:0031640">
    <property type="term" value="P:killing of cells of another organism"/>
    <property type="evidence" value="ECO:0007669"/>
    <property type="project" value="UniProtKB-KW"/>
</dbReference>
<feature type="disulfide bond" evidence="7">
    <location>
        <begin position="48"/>
        <end position="54"/>
    </location>
</feature>